<reference evidence="1" key="1">
    <citation type="submission" date="2020-05" db="EMBL/GenBank/DDBJ databases">
        <authorList>
            <person name="Chiriac C."/>
            <person name="Salcher M."/>
            <person name="Ghai R."/>
            <person name="Kavagutti S V."/>
        </authorList>
    </citation>
    <scope>NUCLEOTIDE SEQUENCE</scope>
</reference>
<protein>
    <submittedName>
        <fullName evidence="1">Uncharacterized protein</fullName>
    </submittedName>
</protein>
<gene>
    <name evidence="1" type="ORF">UFOVP175_12</name>
</gene>
<name>A0A6J7WEH1_9CAUD</name>
<dbReference type="EMBL" id="LR798221">
    <property type="protein sequence ID" value="CAB5194647.1"/>
    <property type="molecule type" value="Genomic_DNA"/>
</dbReference>
<proteinExistence type="predicted"/>
<sequence>MRPKYDLDRAKLLNDAPALIKRAIAAGWMSYPVGQKYLQDGSLDPMLLETERIIEQKYTPQLCRMAYDLREQGMTLDEVTEACGVSRGSIVYLISKGHEQFLTEQRTKD</sequence>
<accession>A0A6J7WEH1</accession>
<organism evidence="1">
    <name type="scientific">uncultured Caudovirales phage</name>
    <dbReference type="NCBI Taxonomy" id="2100421"/>
    <lineage>
        <taxon>Viruses</taxon>
        <taxon>Duplodnaviria</taxon>
        <taxon>Heunggongvirae</taxon>
        <taxon>Uroviricota</taxon>
        <taxon>Caudoviricetes</taxon>
        <taxon>Peduoviridae</taxon>
        <taxon>Maltschvirus</taxon>
        <taxon>Maltschvirus maltsch</taxon>
    </lineage>
</organism>
<evidence type="ECO:0000313" key="1">
    <source>
        <dbReference type="EMBL" id="CAB5194647.1"/>
    </source>
</evidence>